<gene>
    <name evidence="1" type="ORF">ElyMa_003986200</name>
</gene>
<dbReference type="AlphaFoldDB" id="A0AAV4FXW4"/>
<proteinExistence type="predicted"/>
<organism evidence="1 2">
    <name type="scientific">Elysia marginata</name>
    <dbReference type="NCBI Taxonomy" id="1093978"/>
    <lineage>
        <taxon>Eukaryota</taxon>
        <taxon>Metazoa</taxon>
        <taxon>Spiralia</taxon>
        <taxon>Lophotrochozoa</taxon>
        <taxon>Mollusca</taxon>
        <taxon>Gastropoda</taxon>
        <taxon>Heterobranchia</taxon>
        <taxon>Euthyneura</taxon>
        <taxon>Panpulmonata</taxon>
        <taxon>Sacoglossa</taxon>
        <taxon>Placobranchoidea</taxon>
        <taxon>Plakobranchidae</taxon>
        <taxon>Elysia</taxon>
    </lineage>
</organism>
<dbReference type="EMBL" id="BMAT01008107">
    <property type="protein sequence ID" value="GFR78092.1"/>
    <property type="molecule type" value="Genomic_DNA"/>
</dbReference>
<comment type="caution">
    <text evidence="1">The sequence shown here is derived from an EMBL/GenBank/DDBJ whole genome shotgun (WGS) entry which is preliminary data.</text>
</comment>
<keyword evidence="2" id="KW-1185">Reference proteome</keyword>
<evidence type="ECO:0000313" key="1">
    <source>
        <dbReference type="EMBL" id="GFR78092.1"/>
    </source>
</evidence>
<reference evidence="1 2" key="1">
    <citation type="journal article" date="2021" name="Elife">
        <title>Chloroplast acquisition without the gene transfer in kleptoplastic sea slugs, Plakobranchus ocellatus.</title>
        <authorList>
            <person name="Maeda T."/>
            <person name="Takahashi S."/>
            <person name="Yoshida T."/>
            <person name="Shimamura S."/>
            <person name="Takaki Y."/>
            <person name="Nagai Y."/>
            <person name="Toyoda A."/>
            <person name="Suzuki Y."/>
            <person name="Arimoto A."/>
            <person name="Ishii H."/>
            <person name="Satoh N."/>
            <person name="Nishiyama T."/>
            <person name="Hasebe M."/>
            <person name="Maruyama T."/>
            <person name="Minagawa J."/>
            <person name="Obokata J."/>
            <person name="Shigenobu S."/>
        </authorList>
    </citation>
    <scope>NUCLEOTIDE SEQUENCE [LARGE SCALE GENOMIC DNA]</scope>
</reference>
<dbReference type="Proteomes" id="UP000762676">
    <property type="component" value="Unassembled WGS sequence"/>
</dbReference>
<sequence>MDLLSTGITKTTAQWSAVNCNSVHDSSSFVLYCWQSLWLEKSREGVLFLFPAPNGPTVFNSSLFNYKAISETALGKIESVLPHCDVRSSVYTTSSHIILTPGRPD</sequence>
<evidence type="ECO:0000313" key="2">
    <source>
        <dbReference type="Proteomes" id="UP000762676"/>
    </source>
</evidence>
<name>A0AAV4FXW4_9GAST</name>
<protein>
    <submittedName>
        <fullName evidence="1">Uncharacterized protein</fullName>
    </submittedName>
</protein>
<accession>A0AAV4FXW4</accession>